<evidence type="ECO:0000256" key="1">
    <source>
        <dbReference type="ARBA" id="ARBA00022741"/>
    </source>
</evidence>
<sequence>METQKSAATGDLLTLPVTTEHLRFTRALTTALEQSHLGYRFISYTKMHPNNENLHQLTNMFIQYLGQSLH</sequence>
<gene>
    <name evidence="3" type="ORF">SUZIE_202975</name>
</gene>
<protein>
    <submittedName>
        <fullName evidence="3">Protein KTI12-like protein</fullName>
    </submittedName>
</protein>
<evidence type="ECO:0000313" key="4">
    <source>
        <dbReference type="Proteomes" id="UP001166674"/>
    </source>
</evidence>
<dbReference type="Pfam" id="PF08433">
    <property type="entry name" value="KTI12"/>
    <property type="match status" value="1"/>
</dbReference>
<keyword evidence="1" id="KW-0547">Nucleotide-binding</keyword>
<accession>A0AA41T8V8</accession>
<keyword evidence="2" id="KW-0067">ATP-binding</keyword>
<dbReference type="InterPro" id="IPR013641">
    <property type="entry name" value="KTI12/PSTK"/>
</dbReference>
<proteinExistence type="predicted"/>
<organism evidence="3 4">
    <name type="scientific">Sciurus carolinensis</name>
    <name type="common">Eastern gray squirrel</name>
    <dbReference type="NCBI Taxonomy" id="30640"/>
    <lineage>
        <taxon>Eukaryota</taxon>
        <taxon>Metazoa</taxon>
        <taxon>Chordata</taxon>
        <taxon>Craniata</taxon>
        <taxon>Vertebrata</taxon>
        <taxon>Euteleostomi</taxon>
        <taxon>Mammalia</taxon>
        <taxon>Eutheria</taxon>
        <taxon>Euarchontoglires</taxon>
        <taxon>Glires</taxon>
        <taxon>Rodentia</taxon>
        <taxon>Sciuromorpha</taxon>
        <taxon>Sciuridae</taxon>
        <taxon>Sciurinae</taxon>
        <taxon>Sciurini</taxon>
        <taxon>Sciurus</taxon>
    </lineage>
</organism>
<reference evidence="3" key="1">
    <citation type="submission" date="2020-03" db="EMBL/GenBank/DDBJ databases">
        <title>Studies in the Genomics of Life Span.</title>
        <authorList>
            <person name="Glass D."/>
        </authorList>
    </citation>
    <scope>NUCLEOTIDE SEQUENCE</scope>
    <source>
        <strain evidence="3">SUZIE</strain>
        <tissue evidence="3">Muscle</tissue>
    </source>
</reference>
<evidence type="ECO:0000256" key="2">
    <source>
        <dbReference type="ARBA" id="ARBA00022840"/>
    </source>
</evidence>
<dbReference type="Proteomes" id="UP001166674">
    <property type="component" value="Unassembled WGS sequence"/>
</dbReference>
<dbReference type="AlphaFoldDB" id="A0AA41T8V8"/>
<name>A0AA41T8V8_SCICA</name>
<keyword evidence="4" id="KW-1185">Reference proteome</keyword>
<evidence type="ECO:0000313" key="3">
    <source>
        <dbReference type="EMBL" id="MBZ3889441.1"/>
    </source>
</evidence>
<comment type="caution">
    <text evidence="3">The sequence shown here is derived from an EMBL/GenBank/DDBJ whole genome shotgun (WGS) entry which is preliminary data.</text>
</comment>
<dbReference type="EMBL" id="JAATJV010431773">
    <property type="protein sequence ID" value="MBZ3889441.1"/>
    <property type="molecule type" value="Genomic_DNA"/>
</dbReference>
<dbReference type="GO" id="GO:0005524">
    <property type="term" value="F:ATP binding"/>
    <property type="evidence" value="ECO:0007669"/>
    <property type="project" value="UniProtKB-KW"/>
</dbReference>